<dbReference type="PANTHER" id="PTHR13285">
    <property type="entry name" value="ACYLTRANSFERASE"/>
    <property type="match status" value="1"/>
</dbReference>
<protein>
    <recommendedName>
        <fullName evidence="4">Protein-cysteine N-palmitoyltransferase HHAT</fullName>
    </recommendedName>
</protein>
<sequence length="218" mass="25829">MDFYLLVSVGFHIYSFYDIYLLSQDHVIEHDRGVDSEEGPLFWGLKKDTLDFEWRFWTGWARVPLLGLLIGHTVVSLASRYFLRALHPWCLMVYGMFACWFLLGIHGFGLLLLHIAVSYTVAQLRIPVLSWGCSLFLLATLQVEAVEEEIRAWYRTENEYYLLQFTLAVRCLFYTSFSLEYCWQQENHESRFLEEYVEVQDMFQGQEPYDKGILWVGR</sequence>
<evidence type="ECO:0000256" key="1">
    <source>
        <dbReference type="SAM" id="Phobius"/>
    </source>
</evidence>
<evidence type="ECO:0008006" key="4">
    <source>
        <dbReference type="Google" id="ProtNLM"/>
    </source>
</evidence>
<accession>A0AAV7KNT3</accession>
<feature type="transmembrane region" description="Helical" evidence="1">
    <location>
        <begin position="59"/>
        <end position="79"/>
    </location>
</feature>
<keyword evidence="1" id="KW-0812">Transmembrane</keyword>
<dbReference type="PANTHER" id="PTHR13285:SF20">
    <property type="entry name" value="PROTEIN-CYSTEINE N-PALMITOYLTRANSFERASE HHAT"/>
    <property type="match status" value="1"/>
</dbReference>
<comment type="caution">
    <text evidence="2">The sequence shown here is derived from an EMBL/GenBank/DDBJ whole genome shotgun (WGS) entry which is preliminary data.</text>
</comment>
<dbReference type="Proteomes" id="UP001066276">
    <property type="component" value="Chromosome 12"/>
</dbReference>
<reference evidence="2" key="1">
    <citation type="journal article" date="2022" name="bioRxiv">
        <title>Sequencing and chromosome-scale assembly of the giantPleurodeles waltlgenome.</title>
        <authorList>
            <person name="Brown T."/>
            <person name="Elewa A."/>
            <person name="Iarovenko S."/>
            <person name="Subramanian E."/>
            <person name="Araus A.J."/>
            <person name="Petzold A."/>
            <person name="Susuki M."/>
            <person name="Suzuki K.-i.T."/>
            <person name="Hayashi T."/>
            <person name="Toyoda A."/>
            <person name="Oliveira C."/>
            <person name="Osipova E."/>
            <person name="Leigh N.D."/>
            <person name="Simon A."/>
            <person name="Yun M.H."/>
        </authorList>
    </citation>
    <scope>NUCLEOTIDE SEQUENCE</scope>
    <source>
        <strain evidence="2">20211129_DDA</strain>
        <tissue evidence="2">Liver</tissue>
    </source>
</reference>
<organism evidence="2 3">
    <name type="scientific">Pleurodeles waltl</name>
    <name type="common">Iberian ribbed newt</name>
    <dbReference type="NCBI Taxonomy" id="8319"/>
    <lineage>
        <taxon>Eukaryota</taxon>
        <taxon>Metazoa</taxon>
        <taxon>Chordata</taxon>
        <taxon>Craniata</taxon>
        <taxon>Vertebrata</taxon>
        <taxon>Euteleostomi</taxon>
        <taxon>Amphibia</taxon>
        <taxon>Batrachia</taxon>
        <taxon>Caudata</taxon>
        <taxon>Salamandroidea</taxon>
        <taxon>Salamandridae</taxon>
        <taxon>Pleurodelinae</taxon>
        <taxon>Pleurodeles</taxon>
    </lineage>
</organism>
<evidence type="ECO:0000313" key="2">
    <source>
        <dbReference type="EMBL" id="KAJ1080625.1"/>
    </source>
</evidence>
<dbReference type="AlphaFoldDB" id="A0AAV7KNT3"/>
<name>A0AAV7KNT3_PLEWA</name>
<keyword evidence="1" id="KW-0472">Membrane</keyword>
<feature type="transmembrane region" description="Helical" evidence="1">
    <location>
        <begin position="91"/>
        <end position="116"/>
    </location>
</feature>
<dbReference type="GO" id="GO:0005783">
    <property type="term" value="C:endoplasmic reticulum"/>
    <property type="evidence" value="ECO:0007669"/>
    <property type="project" value="TreeGrafter"/>
</dbReference>
<dbReference type="InterPro" id="IPR051085">
    <property type="entry name" value="MB_O-acyltransferase"/>
</dbReference>
<proteinExistence type="predicted"/>
<dbReference type="GO" id="GO:0016409">
    <property type="term" value="F:palmitoyltransferase activity"/>
    <property type="evidence" value="ECO:0007669"/>
    <property type="project" value="TreeGrafter"/>
</dbReference>
<keyword evidence="3" id="KW-1185">Reference proteome</keyword>
<keyword evidence="1" id="KW-1133">Transmembrane helix</keyword>
<gene>
    <name evidence="2" type="ORF">NDU88_000819</name>
</gene>
<dbReference type="EMBL" id="JANPWB010000016">
    <property type="protein sequence ID" value="KAJ1080625.1"/>
    <property type="molecule type" value="Genomic_DNA"/>
</dbReference>
<evidence type="ECO:0000313" key="3">
    <source>
        <dbReference type="Proteomes" id="UP001066276"/>
    </source>
</evidence>